<gene>
    <name evidence="1" type="ordered locus">EcSMS35_2146</name>
</gene>
<dbReference type="HOGENOM" id="CLU_203126_0_0_6"/>
<reference evidence="1 2" key="1">
    <citation type="journal article" date="2008" name="J. Bacteriol.">
        <title>Insights into the environmental resistance gene pool from the genome sequence of the multidrug-resistant environmental isolate Escherichia coli SMS-3-5.</title>
        <authorList>
            <person name="Fricke W.F."/>
            <person name="Wright M.S."/>
            <person name="Lindell A.H."/>
            <person name="Harkins D.M."/>
            <person name="Baker-Austin C."/>
            <person name="Ravel J."/>
            <person name="Stepanauskas R."/>
        </authorList>
    </citation>
    <scope>NUCLEOTIDE SEQUENCE [LARGE SCALE GENOMIC DNA]</scope>
    <source>
        <strain evidence="2">SMS-3-5 / SECEC</strain>
    </source>
</reference>
<accession>B1LJ26</accession>
<dbReference type="AlphaFoldDB" id="B1LJ26"/>
<proteinExistence type="predicted"/>
<dbReference type="Proteomes" id="UP000007011">
    <property type="component" value="Chromosome"/>
</dbReference>
<evidence type="ECO:0000313" key="1">
    <source>
        <dbReference type="EMBL" id="ACB17329.1"/>
    </source>
</evidence>
<sequence length="70" mass="7561">MDLSFSDKNGPIFLFAGQWGCLAGCQTSKREGIHGDEMINLLLFHAINALLAVFQANKQIRGLHAASGCL</sequence>
<organism evidence="1 2">
    <name type="scientific">Escherichia coli (strain SMS-3-5 / SECEC)</name>
    <dbReference type="NCBI Taxonomy" id="439855"/>
    <lineage>
        <taxon>Bacteria</taxon>
        <taxon>Pseudomonadati</taxon>
        <taxon>Pseudomonadota</taxon>
        <taxon>Gammaproteobacteria</taxon>
        <taxon>Enterobacterales</taxon>
        <taxon>Enterobacteriaceae</taxon>
        <taxon>Escherichia</taxon>
    </lineage>
</organism>
<dbReference type="EMBL" id="CP000970">
    <property type="protein sequence ID" value="ACB17329.1"/>
    <property type="molecule type" value="Genomic_DNA"/>
</dbReference>
<name>B1LJ26_ECOSM</name>
<evidence type="ECO:0000313" key="2">
    <source>
        <dbReference type="Proteomes" id="UP000007011"/>
    </source>
</evidence>
<dbReference type="KEGG" id="ecm:EcSMS35_2146"/>
<protein>
    <submittedName>
        <fullName evidence="1">Uncharacterized protein</fullName>
    </submittedName>
</protein>